<feature type="domain" description="F-box associated beta-propeller type 1" evidence="1">
    <location>
        <begin position="72"/>
        <end position="331"/>
    </location>
</feature>
<name>A0A7J6WSG5_THATH</name>
<gene>
    <name evidence="2" type="ORF">FRX31_010101</name>
</gene>
<dbReference type="InterPro" id="IPR006527">
    <property type="entry name" value="F-box-assoc_dom_typ1"/>
</dbReference>
<keyword evidence="3" id="KW-1185">Reference proteome</keyword>
<proteinExistence type="predicted"/>
<comment type="caution">
    <text evidence="2">The sequence shown here is derived from an EMBL/GenBank/DDBJ whole genome shotgun (WGS) entry which is preliminary data.</text>
</comment>
<organism evidence="2 3">
    <name type="scientific">Thalictrum thalictroides</name>
    <name type="common">Rue-anemone</name>
    <name type="synonym">Anemone thalictroides</name>
    <dbReference type="NCBI Taxonomy" id="46969"/>
    <lineage>
        <taxon>Eukaryota</taxon>
        <taxon>Viridiplantae</taxon>
        <taxon>Streptophyta</taxon>
        <taxon>Embryophyta</taxon>
        <taxon>Tracheophyta</taxon>
        <taxon>Spermatophyta</taxon>
        <taxon>Magnoliopsida</taxon>
        <taxon>Ranunculales</taxon>
        <taxon>Ranunculaceae</taxon>
        <taxon>Thalictroideae</taxon>
        <taxon>Thalictrum</taxon>
    </lineage>
</organism>
<dbReference type="Pfam" id="PF07734">
    <property type="entry name" value="FBA_1"/>
    <property type="match status" value="1"/>
</dbReference>
<dbReference type="AlphaFoldDB" id="A0A7J6WSG5"/>
<evidence type="ECO:0000259" key="1">
    <source>
        <dbReference type="Pfam" id="PF07734"/>
    </source>
</evidence>
<dbReference type="PANTHER" id="PTHR31672">
    <property type="entry name" value="BNACNNG10540D PROTEIN"/>
    <property type="match status" value="1"/>
</dbReference>
<dbReference type="PANTHER" id="PTHR31672:SF13">
    <property type="entry name" value="F-BOX PROTEIN CPR30-LIKE"/>
    <property type="match status" value="1"/>
</dbReference>
<dbReference type="InterPro" id="IPR050796">
    <property type="entry name" value="SCF_F-box_component"/>
</dbReference>
<reference evidence="2 3" key="1">
    <citation type="submission" date="2020-06" db="EMBL/GenBank/DDBJ databases">
        <title>Transcriptomic and genomic resources for Thalictrum thalictroides and T. hernandezii: Facilitating candidate gene discovery in an emerging model plant lineage.</title>
        <authorList>
            <person name="Arias T."/>
            <person name="Riano-Pachon D.M."/>
            <person name="Di Stilio V.S."/>
        </authorList>
    </citation>
    <scope>NUCLEOTIDE SEQUENCE [LARGE SCALE GENOMIC DNA]</scope>
    <source>
        <strain evidence="3">cv. WT478/WT964</strain>
        <tissue evidence="2">Leaves</tissue>
    </source>
</reference>
<dbReference type="InterPro" id="IPR017451">
    <property type="entry name" value="F-box-assoc_interact_dom"/>
</dbReference>
<evidence type="ECO:0000313" key="3">
    <source>
        <dbReference type="Proteomes" id="UP000554482"/>
    </source>
</evidence>
<dbReference type="EMBL" id="JABWDY010010867">
    <property type="protein sequence ID" value="KAF5200319.1"/>
    <property type="molecule type" value="Genomic_DNA"/>
</dbReference>
<dbReference type="OrthoDB" id="591557at2759"/>
<protein>
    <submittedName>
        <fullName evidence="2">F-box protein cpr1</fullName>
    </submittedName>
</protein>
<evidence type="ECO:0000313" key="2">
    <source>
        <dbReference type="EMBL" id="KAF5200319.1"/>
    </source>
</evidence>
<dbReference type="Proteomes" id="UP000554482">
    <property type="component" value="Unassembled WGS sequence"/>
</dbReference>
<accession>A0A7J6WSG5</accession>
<dbReference type="NCBIfam" id="TIGR01640">
    <property type="entry name" value="F_box_assoc_1"/>
    <property type="match status" value="1"/>
</dbReference>
<sequence>MIPCINDMCSIDVPNSYRPLSENAVYLDYPFETDSSAVSILGSCNGIFLIGIYNQYVGQWNPFSGNELVYSYLCLWNPSTKQYKKLPTKLFEMPKDQRRNQYCKIVFGFGYDSSTDDYKVVRIFYDYYQSNLPYLESEVHVYSIRRHTCKRIQDIPSLPIHIKLLVFIEYGIYVSGVIHWLAKPTVATDGRFSSVPIVSFDVTSEKFREVQMPDFDCTFDLMSFGVLEECLCVYVRCDDMHVDGFMMKEYGVKESWTKIFSVGLSSNSYTRFKALWFTNDGDLYLQTCPTNDYIILYEPGKERMMRLKLCDLPTTYPQHFKVEPYIRSLVSLKV</sequence>